<dbReference type="OrthoDB" id="3846417at2"/>
<evidence type="ECO:0000313" key="2">
    <source>
        <dbReference type="Proteomes" id="UP000198688"/>
    </source>
</evidence>
<accession>A0A1H2C9C1</accession>
<dbReference type="AlphaFoldDB" id="A0A1H2C9C1"/>
<dbReference type="Proteomes" id="UP000198688">
    <property type="component" value="Chromosome I"/>
</dbReference>
<name>A0A1H2C9C1_9ACTN</name>
<dbReference type="STRING" id="113562.SAMN04489716_5398"/>
<protein>
    <submittedName>
        <fullName evidence="1">Uncharacterized protein</fullName>
    </submittedName>
</protein>
<proteinExistence type="predicted"/>
<keyword evidence="2" id="KW-1185">Reference proteome</keyword>
<gene>
    <name evidence="1" type="ORF">SAMN04489716_5398</name>
</gene>
<organism evidence="1 2">
    <name type="scientific">Actinoplanes derwentensis</name>
    <dbReference type="NCBI Taxonomy" id="113562"/>
    <lineage>
        <taxon>Bacteria</taxon>
        <taxon>Bacillati</taxon>
        <taxon>Actinomycetota</taxon>
        <taxon>Actinomycetes</taxon>
        <taxon>Micromonosporales</taxon>
        <taxon>Micromonosporaceae</taxon>
        <taxon>Actinoplanes</taxon>
    </lineage>
</organism>
<reference evidence="1 2" key="1">
    <citation type="submission" date="2016-10" db="EMBL/GenBank/DDBJ databases">
        <authorList>
            <person name="de Groot N.N."/>
        </authorList>
    </citation>
    <scope>NUCLEOTIDE SEQUENCE [LARGE SCALE GENOMIC DNA]</scope>
    <source>
        <strain evidence="1 2">DSM 43941</strain>
    </source>
</reference>
<dbReference type="EMBL" id="LT629758">
    <property type="protein sequence ID" value="SDT66867.1"/>
    <property type="molecule type" value="Genomic_DNA"/>
</dbReference>
<evidence type="ECO:0000313" key="1">
    <source>
        <dbReference type="EMBL" id="SDT66867.1"/>
    </source>
</evidence>
<sequence length="816" mass="87617">MSGMTLPLLLSFDVTVWHAAADRWQRLARGIDDATDQLIRGTRDFAFAWPSGVGSAAAAREADALRVEVSNSYNPARRIHEAMDQHAYAMSALRQQAESIVAAARQAGYTVDTAAVTITAPASAYMGGNLDRTGRETGLLLNDLRSVVEYARAQDDATAGVINDNVPDPRVGFGASPAGAISRAEELARKLKDPAYQPTAAELDELRDLVQTYGKDKVFAFDLLDALGPMGLLELSGTLATYQLDRPGRDADDVLFNRDMAEVVRDLQNGLGVMLSTATTEGGTMTGLRGETYVPGEYELSSQWVTDLMAAGRSRMDIGDPSSPMRYVEDVYGYQLLGPLLHSGGFDSGFLSTIGGDIVDFEIEQGKGSDLWGEARGENVRLDWTQGHDDNKTPAGYDPMNGLMDALSRNGEAGRDLLTGVTDYSSDGPGGGRLPRLDYLLTDRNWEPTADLPGGPGWTAEVLEHGGDYKNGALEKFGLALEQATTDTPGPDARRLVESIVYESNVDEQALGAANGANPRDGKTVGFAESNLVPPEIRGSMANIVSSYISDINQNMVDGTRFDTDAAVEVDRTHLTRFLADLGKDEGARQTIAFAEAAYATGNYHEILSGGQNPAAGIDDKALRSIDVVSHTYGSVMGAVDFGAGEQLHTDSEQQDSAHNSVIEERYKAASFLADQVVGKVTERIPVPGVGDLANEFVGGVLDEIQESAKTEGQGRVAYDLGDLLGSGRDGSAKLAEMALYESGRLEGLPPGLNQDGHLKPVAEWTEFERRDWQFYKDADGRDTVGHSATQAGDGYQNGYEWAKDVLGRPERGESK</sequence>